<protein>
    <submittedName>
        <fullName evidence="1">Uncharacterized protein</fullName>
    </submittedName>
</protein>
<accession>A0A8S5SZ95</accession>
<reference evidence="1" key="1">
    <citation type="journal article" date="2021" name="Proc. Natl. Acad. Sci. U.S.A.">
        <title>A Catalog of Tens of Thousands of Viruses from Human Metagenomes Reveals Hidden Associations with Chronic Diseases.</title>
        <authorList>
            <person name="Tisza M.J."/>
            <person name="Buck C.B."/>
        </authorList>
    </citation>
    <scope>NUCLEOTIDE SEQUENCE</scope>
    <source>
        <strain evidence="1">CtKmJ5</strain>
    </source>
</reference>
<evidence type="ECO:0000313" key="1">
    <source>
        <dbReference type="EMBL" id="DAF56015.1"/>
    </source>
</evidence>
<sequence>MKGGLLWSVNRNIDDAKIEAFSETTKCEKICNSLICKIFRF</sequence>
<name>A0A8S5SZ95_9CAUD</name>
<proteinExistence type="predicted"/>
<dbReference type="EMBL" id="BK032705">
    <property type="protein sequence ID" value="DAF56015.1"/>
    <property type="molecule type" value="Genomic_DNA"/>
</dbReference>
<organism evidence="1">
    <name type="scientific">Podoviridae sp. ctKmJ5</name>
    <dbReference type="NCBI Taxonomy" id="2827732"/>
    <lineage>
        <taxon>Viruses</taxon>
        <taxon>Duplodnaviria</taxon>
        <taxon>Heunggongvirae</taxon>
        <taxon>Uroviricota</taxon>
        <taxon>Caudoviricetes</taxon>
    </lineage>
</organism>